<evidence type="ECO:0000259" key="1">
    <source>
        <dbReference type="Pfam" id="PF07238"/>
    </source>
</evidence>
<feature type="domain" description="PilZ" evidence="1">
    <location>
        <begin position="12"/>
        <end position="82"/>
    </location>
</feature>
<dbReference type="InterPro" id="IPR009875">
    <property type="entry name" value="PilZ_domain"/>
</dbReference>
<proteinExistence type="predicted"/>
<dbReference type="Proteomes" id="UP001218362">
    <property type="component" value="Chromosome"/>
</dbReference>
<evidence type="ECO:0000313" key="3">
    <source>
        <dbReference type="Proteomes" id="UP001218362"/>
    </source>
</evidence>
<dbReference type="SUPFAM" id="SSF141371">
    <property type="entry name" value="PilZ domain-like"/>
    <property type="match status" value="1"/>
</dbReference>
<dbReference type="Pfam" id="PF07238">
    <property type="entry name" value="PilZ"/>
    <property type="match status" value="1"/>
</dbReference>
<name>A0AAJ5X984_9SPHN</name>
<dbReference type="KEGG" id="acob:P0Y56_08190"/>
<dbReference type="EMBL" id="CP119316">
    <property type="protein sequence ID" value="WEK48260.1"/>
    <property type="molecule type" value="Genomic_DNA"/>
</dbReference>
<reference evidence="2" key="1">
    <citation type="submission" date="2023-03" db="EMBL/GenBank/DDBJ databases">
        <title>Andean soil-derived lignocellulolytic bacterial consortium as a source of novel taxa and putative plastic-active enzymes.</title>
        <authorList>
            <person name="Diaz-Garcia L."/>
            <person name="Chuvochina M."/>
            <person name="Feuerriegel G."/>
            <person name="Bunk B."/>
            <person name="Sproer C."/>
            <person name="Streit W.R."/>
            <person name="Rodriguez L.M."/>
            <person name="Overmann J."/>
            <person name="Jimenez D.J."/>
        </authorList>
    </citation>
    <scope>NUCLEOTIDE SEQUENCE</scope>
    <source>
        <strain evidence="2">MAG 26</strain>
    </source>
</reference>
<gene>
    <name evidence="2" type="ORF">P0Y56_08190</name>
</gene>
<accession>A0AAJ5X984</accession>
<dbReference type="GO" id="GO:0035438">
    <property type="term" value="F:cyclic-di-GMP binding"/>
    <property type="evidence" value="ECO:0007669"/>
    <property type="project" value="InterPro"/>
</dbReference>
<organism evidence="2 3">
    <name type="scientific">Candidatus Andeanibacterium colombiense</name>
    <dbReference type="NCBI Taxonomy" id="3121345"/>
    <lineage>
        <taxon>Bacteria</taxon>
        <taxon>Pseudomonadati</taxon>
        <taxon>Pseudomonadota</taxon>
        <taxon>Alphaproteobacteria</taxon>
        <taxon>Sphingomonadales</taxon>
        <taxon>Sphingomonadaceae</taxon>
        <taxon>Candidatus Andeanibacterium</taxon>
    </lineage>
</organism>
<evidence type="ECO:0000313" key="2">
    <source>
        <dbReference type="EMBL" id="WEK48260.1"/>
    </source>
</evidence>
<protein>
    <submittedName>
        <fullName evidence="2">PilZ domain-containing protein</fullName>
    </submittedName>
</protein>
<dbReference type="AlphaFoldDB" id="A0AAJ5X984"/>
<sequence>MSQSGISKPAQPLMAKCRTSRTGGVVDLEVLDLSPIGCMVDRRAWGARTDDRVLIKLDGLAYLPATVVWVEDDRAGIMFEELLYEPVLARLRRACLPRKAA</sequence>